<feature type="domain" description="GGDEF" evidence="5">
    <location>
        <begin position="164"/>
        <end position="296"/>
    </location>
</feature>
<proteinExistence type="predicted"/>
<evidence type="ECO:0000256" key="4">
    <source>
        <dbReference type="SAM" id="Phobius"/>
    </source>
</evidence>
<evidence type="ECO:0000259" key="5">
    <source>
        <dbReference type="PROSITE" id="PS50887"/>
    </source>
</evidence>
<dbReference type="Gene3D" id="3.30.70.270">
    <property type="match status" value="1"/>
</dbReference>
<organism evidence="6 7">
    <name type="scientific">Rhizobium miluonense</name>
    <dbReference type="NCBI Taxonomy" id="411945"/>
    <lineage>
        <taxon>Bacteria</taxon>
        <taxon>Pseudomonadati</taxon>
        <taxon>Pseudomonadota</taxon>
        <taxon>Alphaproteobacteria</taxon>
        <taxon>Hyphomicrobiales</taxon>
        <taxon>Rhizobiaceae</taxon>
        <taxon>Rhizobium/Agrobacterium group</taxon>
        <taxon>Rhizobium</taxon>
    </lineage>
</organism>
<dbReference type="AlphaFoldDB" id="A0A1C3V839"/>
<dbReference type="InterPro" id="IPR029787">
    <property type="entry name" value="Nucleotide_cyclase"/>
</dbReference>
<keyword evidence="7" id="KW-1185">Reference proteome</keyword>
<accession>A0A1C3V839</accession>
<dbReference type="PANTHER" id="PTHR45138">
    <property type="entry name" value="REGULATORY COMPONENTS OF SENSORY TRANSDUCTION SYSTEM"/>
    <property type="match status" value="1"/>
</dbReference>
<dbReference type="NCBIfam" id="TIGR00254">
    <property type="entry name" value="GGDEF"/>
    <property type="match status" value="1"/>
</dbReference>
<dbReference type="InterPro" id="IPR050469">
    <property type="entry name" value="Diguanylate_Cyclase"/>
</dbReference>
<evidence type="ECO:0000256" key="2">
    <source>
        <dbReference type="ARBA" id="ARBA00034247"/>
    </source>
</evidence>
<reference evidence="7" key="1">
    <citation type="submission" date="2016-08" db="EMBL/GenBank/DDBJ databases">
        <authorList>
            <person name="Varghese N."/>
            <person name="Submissions Spin"/>
        </authorList>
    </citation>
    <scope>NUCLEOTIDE SEQUENCE [LARGE SCALE GENOMIC DNA]</scope>
    <source>
        <strain evidence="7">HAMBI 2971</strain>
    </source>
</reference>
<dbReference type="Pfam" id="PF00990">
    <property type="entry name" value="GGDEF"/>
    <property type="match status" value="1"/>
</dbReference>
<dbReference type="PANTHER" id="PTHR45138:SF9">
    <property type="entry name" value="DIGUANYLATE CYCLASE DGCM-RELATED"/>
    <property type="match status" value="1"/>
</dbReference>
<dbReference type="STRING" id="411945.GA0061102_1009157"/>
<dbReference type="EMBL" id="FMAH01000009">
    <property type="protein sequence ID" value="SCB23996.1"/>
    <property type="molecule type" value="Genomic_DNA"/>
</dbReference>
<protein>
    <recommendedName>
        <fullName evidence="1">diguanylate cyclase</fullName>
        <ecNumber evidence="1">2.7.7.65</ecNumber>
    </recommendedName>
</protein>
<dbReference type="PROSITE" id="PS50887">
    <property type="entry name" value="GGDEF"/>
    <property type="match status" value="1"/>
</dbReference>
<feature type="region of interest" description="Disordered" evidence="3">
    <location>
        <begin position="298"/>
        <end position="331"/>
    </location>
</feature>
<feature type="transmembrane region" description="Helical" evidence="4">
    <location>
        <begin position="23"/>
        <end position="45"/>
    </location>
</feature>
<evidence type="ECO:0000313" key="6">
    <source>
        <dbReference type="EMBL" id="SCB23996.1"/>
    </source>
</evidence>
<name>A0A1C3V839_9HYPH</name>
<dbReference type="CDD" id="cd01949">
    <property type="entry name" value="GGDEF"/>
    <property type="match status" value="1"/>
</dbReference>
<dbReference type="Proteomes" id="UP000199435">
    <property type="component" value="Unassembled WGS sequence"/>
</dbReference>
<dbReference type="SUPFAM" id="SSF55073">
    <property type="entry name" value="Nucleotide cyclase"/>
    <property type="match status" value="1"/>
</dbReference>
<keyword evidence="4" id="KW-0472">Membrane</keyword>
<dbReference type="InterPro" id="IPR043128">
    <property type="entry name" value="Rev_trsase/Diguanyl_cyclase"/>
</dbReference>
<keyword evidence="4" id="KW-0812">Transmembrane</keyword>
<feature type="transmembrane region" description="Helical" evidence="4">
    <location>
        <begin position="76"/>
        <end position="94"/>
    </location>
</feature>
<sequence length="331" mass="35876">MEDQRRGSEEGVRGPLPLLERRLASLSCSRVLLLLALCAVSFGVANYLVQPFGIHLGPLFVLPVCLASWHSDSRIGLAIAVISALVSVGTQTEIFSSMLQGAAGNLAVHIVSFATIAAIVSRFHASYERERFAARRDWVTGTLNRQAFEQKAQAMLRIAGEQGWPMLLVYLDLDGFKSVNDRHGHDAGDQVLKRFGVEGRLALRREDCFGRMGGDEFALLMKLPSKDEAQQVAEKLHKRFSAALADTGYEVTCSMGALAVQPGVGAVHIEALMRSVDRLMYGAKNGGKDGLRYATVVQTPDKGSPPFSGNGEKTPIWSRPNQDAPDVARGA</sequence>
<dbReference type="SMART" id="SM00267">
    <property type="entry name" value="GGDEF"/>
    <property type="match status" value="1"/>
</dbReference>
<dbReference type="EC" id="2.7.7.65" evidence="1"/>
<evidence type="ECO:0000256" key="3">
    <source>
        <dbReference type="SAM" id="MobiDB-lite"/>
    </source>
</evidence>
<comment type="catalytic activity">
    <reaction evidence="2">
        <text>2 GTP = 3',3'-c-di-GMP + 2 diphosphate</text>
        <dbReference type="Rhea" id="RHEA:24898"/>
        <dbReference type="ChEBI" id="CHEBI:33019"/>
        <dbReference type="ChEBI" id="CHEBI:37565"/>
        <dbReference type="ChEBI" id="CHEBI:58805"/>
        <dbReference type="EC" id="2.7.7.65"/>
    </reaction>
</comment>
<dbReference type="GO" id="GO:0052621">
    <property type="term" value="F:diguanylate cyclase activity"/>
    <property type="evidence" value="ECO:0007669"/>
    <property type="project" value="UniProtKB-EC"/>
</dbReference>
<dbReference type="InterPro" id="IPR000160">
    <property type="entry name" value="GGDEF_dom"/>
</dbReference>
<evidence type="ECO:0000256" key="1">
    <source>
        <dbReference type="ARBA" id="ARBA00012528"/>
    </source>
</evidence>
<feature type="transmembrane region" description="Helical" evidence="4">
    <location>
        <begin position="106"/>
        <end position="125"/>
    </location>
</feature>
<gene>
    <name evidence="6" type="ORF">GA0061102_1009157</name>
</gene>
<evidence type="ECO:0000313" key="7">
    <source>
        <dbReference type="Proteomes" id="UP000199435"/>
    </source>
</evidence>
<keyword evidence="4" id="KW-1133">Transmembrane helix</keyword>